<dbReference type="Pfam" id="PF08501">
    <property type="entry name" value="Shikimate_dh_N"/>
    <property type="match status" value="1"/>
</dbReference>
<gene>
    <name evidence="6" type="ORF">N7493_008812</name>
</gene>
<dbReference type="Gene3D" id="3.40.50.720">
    <property type="entry name" value="NAD(P)-binding Rossmann-like Domain"/>
    <property type="match status" value="1"/>
</dbReference>
<dbReference type="InterPro" id="IPR013708">
    <property type="entry name" value="Shikimate_DH-bd_N"/>
</dbReference>
<dbReference type="InterPro" id="IPR013785">
    <property type="entry name" value="Aldolase_TIM"/>
</dbReference>
<sequence>MQLSTPHEAFRFRRQYTADATVLLVGFFAAGKKTLGIIASVALRRRFIEFDSFFQREIHASPQEFIARHGLARYREVELEISRDILTKYDKGCVIVGLGGSASSSLQKLLSEFAQSHPVVYVRRDGAELRHAISASPEKFERLFEVGNAFFESCSNFDFFNHTQHRTDRALPTYLKLKETERVFVTFLRRIFEKCHREMFSVKPFSASHTYALQVPLTWLDDTTHDLETLETGADAITVVISSEDMGSNRVQDRLLRHIATLRMGCRVPVIIDVADSQNTPPDGYPWLLELILRLAPDALMCSLEHAEEFMAKLNFSKGSTKIVGTVHEPLPVGSTGRSMDPAALVEQINRLRFDVLRVTGESMSTNDHLETLSFIRDMQGISDLPIIAYNTRSLGRASVCLNPTLSPVTLQSSTGVTLPEAQRALSACYLLQSKRYHIFGQGVKHTLSPAMHNMSYSTSGLPHTYHVFTSEKITEVEQLLTDESVGGITVSLPFKSAIIPYLDEVSPDARDMNAVNTVVLEHKHQSNGDITIICKGFNTDYIGIRDCIYKFLSPANAVRDGTSALIIGAGGMAHAAVYACYELGVKHMCIYNRTPENGQKLVDYYHQWAQSRGTDLRLHVLCSAEDPWPEGVRLPTIVVACIPPYKIGGPDEGPVVFKISEKWLESRTGGVFVEVAYGPFRTPLMTQINSRSSKGWVMVDGLKVLLEQGIAQYELFTKRPAPVHVMRRAIQEQSIKYGYIHE</sequence>
<dbReference type="GO" id="GO:0003855">
    <property type="term" value="F:3-dehydroquinate dehydratase activity"/>
    <property type="evidence" value="ECO:0007669"/>
    <property type="project" value="InterPro"/>
</dbReference>
<dbReference type="PANTHER" id="PTHR21089">
    <property type="entry name" value="SHIKIMATE DEHYDROGENASE"/>
    <property type="match status" value="1"/>
</dbReference>
<dbReference type="Pfam" id="PF01202">
    <property type="entry name" value="SKI"/>
    <property type="match status" value="1"/>
</dbReference>
<dbReference type="CDD" id="cd01065">
    <property type="entry name" value="NAD_bind_Shikimate_DH"/>
    <property type="match status" value="1"/>
</dbReference>
<dbReference type="InterPro" id="IPR041121">
    <property type="entry name" value="SDH_C"/>
</dbReference>
<dbReference type="Gene3D" id="3.40.50.10860">
    <property type="entry name" value="Leucine Dehydrogenase, chain A, domain 1"/>
    <property type="match status" value="1"/>
</dbReference>
<comment type="caution">
    <text evidence="6">The sequence shown here is derived from an EMBL/GenBank/DDBJ whole genome shotgun (WGS) entry which is preliminary data.</text>
</comment>
<comment type="similarity">
    <text evidence="1">In the 2nd section; belongs to the type-I 3-dehydroquinase family.</text>
</comment>
<dbReference type="Pfam" id="PF01488">
    <property type="entry name" value="Shikimate_DH"/>
    <property type="match status" value="1"/>
</dbReference>
<dbReference type="EMBL" id="JAQJAN010000013">
    <property type="protein sequence ID" value="KAJ5712344.1"/>
    <property type="molecule type" value="Genomic_DNA"/>
</dbReference>
<feature type="domain" description="Shikimate dehydrogenase substrate binding N-terminal" evidence="4">
    <location>
        <begin position="439"/>
        <end position="519"/>
    </location>
</feature>
<feature type="domain" description="SDH C-terminal" evidence="5">
    <location>
        <begin position="702"/>
        <end position="732"/>
    </location>
</feature>
<evidence type="ECO:0000259" key="4">
    <source>
        <dbReference type="Pfam" id="PF08501"/>
    </source>
</evidence>
<organism evidence="6 7">
    <name type="scientific">Penicillium malachiteum</name>
    <dbReference type="NCBI Taxonomy" id="1324776"/>
    <lineage>
        <taxon>Eukaryota</taxon>
        <taxon>Fungi</taxon>
        <taxon>Dikarya</taxon>
        <taxon>Ascomycota</taxon>
        <taxon>Pezizomycotina</taxon>
        <taxon>Eurotiomycetes</taxon>
        <taxon>Eurotiomycetidae</taxon>
        <taxon>Eurotiales</taxon>
        <taxon>Aspergillaceae</taxon>
        <taxon>Penicillium</taxon>
    </lineage>
</organism>
<keyword evidence="7" id="KW-1185">Reference proteome</keyword>
<dbReference type="Pfam" id="PF18317">
    <property type="entry name" value="SDH_C"/>
    <property type="match status" value="1"/>
</dbReference>
<evidence type="ECO:0000256" key="1">
    <source>
        <dbReference type="ARBA" id="ARBA00006477"/>
    </source>
</evidence>
<feature type="domain" description="Quinate/shikimate 5-dehydrogenase/glutamyl-tRNA reductase" evidence="3">
    <location>
        <begin position="563"/>
        <end position="608"/>
    </location>
</feature>
<evidence type="ECO:0000259" key="3">
    <source>
        <dbReference type="Pfam" id="PF01488"/>
    </source>
</evidence>
<dbReference type="Gene3D" id="3.40.50.300">
    <property type="entry name" value="P-loop containing nucleotide triphosphate hydrolases"/>
    <property type="match status" value="1"/>
</dbReference>
<dbReference type="AlphaFoldDB" id="A0AAD6HFQ0"/>
<dbReference type="Proteomes" id="UP001215712">
    <property type="component" value="Unassembled WGS sequence"/>
</dbReference>
<dbReference type="InterPro" id="IPR036291">
    <property type="entry name" value="NAD(P)-bd_dom_sf"/>
</dbReference>
<comment type="similarity">
    <text evidence="2">In the N-terminal section; belongs to the shikimate kinase family.</text>
</comment>
<reference evidence="6" key="2">
    <citation type="submission" date="2023-01" db="EMBL/GenBank/DDBJ databases">
        <authorList>
            <person name="Petersen C."/>
        </authorList>
    </citation>
    <scope>NUCLEOTIDE SEQUENCE</scope>
    <source>
        <strain evidence="6">IBT 17514</strain>
    </source>
</reference>
<protein>
    <recommendedName>
        <fullName evidence="8">Quinate repressor protein</fullName>
    </recommendedName>
</protein>
<evidence type="ECO:0000313" key="6">
    <source>
        <dbReference type="EMBL" id="KAJ5712344.1"/>
    </source>
</evidence>
<reference evidence="6" key="1">
    <citation type="journal article" date="2023" name="IMA Fungus">
        <title>Comparative genomic study of the Penicillium genus elucidates a diverse pangenome and 15 lateral gene transfer events.</title>
        <authorList>
            <person name="Petersen C."/>
            <person name="Sorensen T."/>
            <person name="Nielsen M.R."/>
            <person name="Sondergaard T.E."/>
            <person name="Sorensen J.L."/>
            <person name="Fitzpatrick D.A."/>
            <person name="Frisvad J.C."/>
            <person name="Nielsen K.L."/>
        </authorList>
    </citation>
    <scope>NUCLEOTIDE SEQUENCE</scope>
    <source>
        <strain evidence="6">IBT 17514</strain>
    </source>
</reference>
<evidence type="ECO:0000313" key="7">
    <source>
        <dbReference type="Proteomes" id="UP001215712"/>
    </source>
</evidence>
<dbReference type="GO" id="GO:0019632">
    <property type="term" value="P:shikimate metabolic process"/>
    <property type="evidence" value="ECO:0007669"/>
    <property type="project" value="TreeGrafter"/>
</dbReference>
<dbReference type="InterPro" id="IPR031322">
    <property type="entry name" value="Shikimate/glucono_kinase"/>
</dbReference>
<name>A0AAD6HFQ0_9EURO</name>
<dbReference type="InterPro" id="IPR006151">
    <property type="entry name" value="Shikm_DH/Glu-tRNA_Rdtase"/>
</dbReference>
<evidence type="ECO:0000259" key="5">
    <source>
        <dbReference type="Pfam" id="PF18317"/>
    </source>
</evidence>
<dbReference type="GO" id="GO:0004764">
    <property type="term" value="F:shikimate 3-dehydrogenase (NADP+) activity"/>
    <property type="evidence" value="ECO:0007669"/>
    <property type="project" value="InterPro"/>
</dbReference>
<accession>A0AAD6HFQ0</accession>
<dbReference type="Gene3D" id="3.20.20.70">
    <property type="entry name" value="Aldolase class I"/>
    <property type="match status" value="1"/>
</dbReference>
<evidence type="ECO:0008006" key="8">
    <source>
        <dbReference type="Google" id="ProtNLM"/>
    </source>
</evidence>
<proteinExistence type="inferred from homology"/>
<dbReference type="InterPro" id="IPR027417">
    <property type="entry name" value="P-loop_NTPase"/>
</dbReference>
<evidence type="ECO:0000256" key="2">
    <source>
        <dbReference type="ARBA" id="ARBA00009349"/>
    </source>
</evidence>
<dbReference type="InterPro" id="IPR022893">
    <property type="entry name" value="Shikimate_DH_fam"/>
</dbReference>
<dbReference type="Pfam" id="PF01487">
    <property type="entry name" value="DHquinase_I"/>
    <property type="match status" value="1"/>
</dbReference>
<dbReference type="InterPro" id="IPR001381">
    <property type="entry name" value="DHquinase_I"/>
</dbReference>
<dbReference type="GO" id="GO:0009423">
    <property type="term" value="P:chorismate biosynthetic process"/>
    <property type="evidence" value="ECO:0007669"/>
    <property type="project" value="TreeGrafter"/>
</dbReference>
<dbReference type="SUPFAM" id="SSF51735">
    <property type="entry name" value="NAD(P)-binding Rossmann-fold domains"/>
    <property type="match status" value="1"/>
</dbReference>
<dbReference type="SUPFAM" id="SSF53223">
    <property type="entry name" value="Aminoacid dehydrogenase-like, N-terminal domain"/>
    <property type="match status" value="1"/>
</dbReference>
<dbReference type="InterPro" id="IPR046346">
    <property type="entry name" value="Aminoacid_DH-like_N_sf"/>
</dbReference>
<dbReference type="SUPFAM" id="SSF52540">
    <property type="entry name" value="P-loop containing nucleoside triphosphate hydrolases"/>
    <property type="match status" value="1"/>
</dbReference>
<dbReference type="PANTHER" id="PTHR21089:SF1">
    <property type="entry name" value="BIFUNCTIONAL 3-DEHYDROQUINATE DEHYDRATASE_SHIKIMATE DEHYDROGENASE, CHLOROPLASTIC"/>
    <property type="match status" value="1"/>
</dbReference>